<reference evidence="1" key="1">
    <citation type="submission" date="2018-02" db="EMBL/GenBank/DDBJ databases">
        <title>Rhizophora mucronata_Transcriptome.</title>
        <authorList>
            <person name="Meera S.P."/>
            <person name="Sreeshan A."/>
            <person name="Augustine A."/>
        </authorList>
    </citation>
    <scope>NUCLEOTIDE SEQUENCE</scope>
    <source>
        <tissue evidence="1">Leaf</tissue>
    </source>
</reference>
<protein>
    <submittedName>
        <fullName evidence="1">Heparan-alpha-glucosaminide N-acetyltransferase</fullName>
    </submittedName>
</protein>
<dbReference type="GO" id="GO:0016740">
    <property type="term" value="F:transferase activity"/>
    <property type="evidence" value="ECO:0007669"/>
    <property type="project" value="UniProtKB-KW"/>
</dbReference>
<evidence type="ECO:0000313" key="1">
    <source>
        <dbReference type="EMBL" id="MBX24901.1"/>
    </source>
</evidence>
<name>A0A2P2M3V5_RHIMU</name>
<accession>A0A2P2M3V5</accession>
<proteinExistence type="predicted"/>
<dbReference type="EMBL" id="GGEC01044417">
    <property type="protein sequence ID" value="MBX24901.1"/>
    <property type="molecule type" value="Transcribed_RNA"/>
</dbReference>
<sequence>MSPSTETSFLSALYAPEKFFSYIRISQQSTTKTGDVIDVFGLHQSKISITEENIFKLIKMFLVIIFGKTITGTMKIKGGNNAHTPYL</sequence>
<dbReference type="AlphaFoldDB" id="A0A2P2M3V5"/>
<keyword evidence="1" id="KW-0808">Transferase</keyword>
<organism evidence="1">
    <name type="scientific">Rhizophora mucronata</name>
    <name type="common">Asiatic mangrove</name>
    <dbReference type="NCBI Taxonomy" id="61149"/>
    <lineage>
        <taxon>Eukaryota</taxon>
        <taxon>Viridiplantae</taxon>
        <taxon>Streptophyta</taxon>
        <taxon>Embryophyta</taxon>
        <taxon>Tracheophyta</taxon>
        <taxon>Spermatophyta</taxon>
        <taxon>Magnoliopsida</taxon>
        <taxon>eudicotyledons</taxon>
        <taxon>Gunneridae</taxon>
        <taxon>Pentapetalae</taxon>
        <taxon>rosids</taxon>
        <taxon>fabids</taxon>
        <taxon>Malpighiales</taxon>
        <taxon>Rhizophoraceae</taxon>
        <taxon>Rhizophora</taxon>
    </lineage>
</organism>